<evidence type="ECO:0000256" key="4">
    <source>
        <dbReference type="ARBA" id="ARBA00023027"/>
    </source>
</evidence>
<keyword evidence="1 6" id="KW-0285">Flavoprotein</keyword>
<dbReference type="SUPFAM" id="SSF52218">
    <property type="entry name" value="Flavoproteins"/>
    <property type="match status" value="1"/>
</dbReference>
<sequence>MNILHLSCSPRGQESESYRLSQKIISFLQSRTPALAVVRRNAAEGDVAHVDANYADVLGAAREPAGFSVEGSISRSEQLICELEQADAVLISTPMHNLTVPSALKAWIDHVVRIRRTFDVTPQGKIGTLRDRPVYIAVSSGGVYSGERARQPDFLTTYLKTILASIGLHDLHFFSVQGTAFGPHALAQARADADQALRKHFT</sequence>
<keyword evidence="3 6" id="KW-0560">Oxidoreductase</keyword>
<evidence type="ECO:0000313" key="9">
    <source>
        <dbReference type="Proteomes" id="UP000063429"/>
    </source>
</evidence>
<dbReference type="PANTHER" id="PTHR43741:SF4">
    <property type="entry name" value="FMN-DEPENDENT NADH:QUINONE OXIDOREDUCTASE"/>
    <property type="match status" value="1"/>
</dbReference>
<evidence type="ECO:0000259" key="7">
    <source>
        <dbReference type="Pfam" id="PF02525"/>
    </source>
</evidence>
<feature type="binding site" evidence="6">
    <location>
        <begin position="139"/>
        <end position="142"/>
    </location>
    <ligand>
        <name>FMN</name>
        <dbReference type="ChEBI" id="CHEBI:58210"/>
    </ligand>
</feature>
<evidence type="ECO:0000256" key="6">
    <source>
        <dbReference type="HAMAP-Rule" id="MF_01216"/>
    </source>
</evidence>
<keyword evidence="2 6" id="KW-0288">FMN</keyword>
<keyword evidence="9" id="KW-1185">Reference proteome</keyword>
<dbReference type="RefSeq" id="WP_053200456.1">
    <property type="nucleotide sequence ID" value="NZ_CP011409.1"/>
</dbReference>
<feature type="binding site" evidence="6">
    <location>
        <position position="9"/>
    </location>
    <ligand>
        <name>FMN</name>
        <dbReference type="ChEBI" id="CHEBI:58210"/>
    </ligand>
</feature>
<dbReference type="InterPro" id="IPR029039">
    <property type="entry name" value="Flavoprotein-like_sf"/>
</dbReference>
<gene>
    <name evidence="6" type="primary">azoR</name>
    <name evidence="8" type="ORF">F506_20350</name>
</gene>
<proteinExistence type="inferred from homology"/>
<dbReference type="InterPro" id="IPR023048">
    <property type="entry name" value="NADH:quinone_OxRdtase_FMN_depd"/>
</dbReference>
<dbReference type="Gene3D" id="3.40.50.360">
    <property type="match status" value="1"/>
</dbReference>
<comment type="cofactor">
    <cofactor evidence="6">
        <name>FMN</name>
        <dbReference type="ChEBI" id="CHEBI:58210"/>
    </cofactor>
    <text evidence="6">Binds 1 FMN per subunit.</text>
</comment>
<comment type="catalytic activity">
    <reaction evidence="5">
        <text>N,N-dimethyl-1,4-phenylenediamine + anthranilate + 2 NAD(+) = 2-(4-dimethylaminophenyl)diazenylbenzoate + 2 NADH + 2 H(+)</text>
        <dbReference type="Rhea" id="RHEA:55872"/>
        <dbReference type="ChEBI" id="CHEBI:15378"/>
        <dbReference type="ChEBI" id="CHEBI:15783"/>
        <dbReference type="ChEBI" id="CHEBI:16567"/>
        <dbReference type="ChEBI" id="CHEBI:57540"/>
        <dbReference type="ChEBI" id="CHEBI:57945"/>
        <dbReference type="ChEBI" id="CHEBI:71579"/>
        <dbReference type="EC" id="1.7.1.17"/>
    </reaction>
    <physiologicalReaction direction="right-to-left" evidence="5">
        <dbReference type="Rhea" id="RHEA:55874"/>
    </physiologicalReaction>
</comment>
<name>A0ABM5V5I8_9BURK</name>
<comment type="similarity">
    <text evidence="6">Belongs to the azoreductase type 1 family.</text>
</comment>
<dbReference type="Pfam" id="PF02525">
    <property type="entry name" value="Flavodoxin_2"/>
    <property type="match status" value="1"/>
</dbReference>
<dbReference type="EC" id="1.7.1.17" evidence="6"/>
<evidence type="ECO:0000256" key="2">
    <source>
        <dbReference type="ARBA" id="ARBA00022643"/>
    </source>
</evidence>
<dbReference type="EMBL" id="CP011409">
    <property type="protein sequence ID" value="AKZ64690.1"/>
    <property type="molecule type" value="Genomic_DNA"/>
</dbReference>
<keyword evidence="4 6" id="KW-0520">NAD</keyword>
<comment type="catalytic activity">
    <reaction evidence="6">
        <text>2 a quinone + NADH + H(+) = 2 a 1,4-benzosemiquinone + NAD(+)</text>
        <dbReference type="Rhea" id="RHEA:65952"/>
        <dbReference type="ChEBI" id="CHEBI:15378"/>
        <dbReference type="ChEBI" id="CHEBI:57540"/>
        <dbReference type="ChEBI" id="CHEBI:57945"/>
        <dbReference type="ChEBI" id="CHEBI:132124"/>
        <dbReference type="ChEBI" id="CHEBI:134225"/>
    </reaction>
</comment>
<dbReference type="InterPro" id="IPR003680">
    <property type="entry name" value="Flavodoxin_fold"/>
</dbReference>
<evidence type="ECO:0000256" key="5">
    <source>
        <dbReference type="ARBA" id="ARBA00048542"/>
    </source>
</evidence>
<dbReference type="InterPro" id="IPR050104">
    <property type="entry name" value="FMN-dep_NADH:Q_OxRdtase_AzoR1"/>
</dbReference>
<organism evidence="8 9">
    <name type="scientific">Herbaspirillum hiltneri N3</name>
    <dbReference type="NCBI Taxonomy" id="1262470"/>
    <lineage>
        <taxon>Bacteria</taxon>
        <taxon>Pseudomonadati</taxon>
        <taxon>Pseudomonadota</taxon>
        <taxon>Betaproteobacteria</taxon>
        <taxon>Burkholderiales</taxon>
        <taxon>Oxalobacteraceae</taxon>
        <taxon>Herbaspirillum</taxon>
    </lineage>
</organism>
<reference evidence="9" key="1">
    <citation type="journal article" date="2015" name="Genome Announc.">
        <title>Complete Genome Sequence of Herbaspirillum hiltneri N3 (DSM 17495), Isolated from Surface-Sterilized Wheat Roots.</title>
        <authorList>
            <person name="Guizelini D."/>
            <person name="Saizaki P.M."/>
            <person name="Coimbra N.A."/>
            <person name="Weiss V.A."/>
            <person name="Faoro H."/>
            <person name="Sfeir M.Z."/>
            <person name="Baura V.A."/>
            <person name="Monteiro R.A."/>
            <person name="Chubatsu L.S."/>
            <person name="Souza E.M."/>
            <person name="Cruz L.M."/>
            <person name="Pedrosa F.O."/>
            <person name="Raittz R.T."/>
            <person name="Marchaukoski J.N."/>
            <person name="Steffens M.B."/>
        </authorList>
    </citation>
    <scope>NUCLEOTIDE SEQUENCE [LARGE SCALE GENOMIC DNA]</scope>
    <source>
        <strain evidence="9">N3</strain>
    </source>
</reference>
<evidence type="ECO:0000313" key="8">
    <source>
        <dbReference type="EMBL" id="AKZ64690.1"/>
    </source>
</evidence>
<dbReference type="PANTHER" id="PTHR43741">
    <property type="entry name" value="FMN-DEPENDENT NADH-AZOREDUCTASE 1"/>
    <property type="match status" value="1"/>
</dbReference>
<protein>
    <recommendedName>
        <fullName evidence="6">FMN dependent NADH:quinone oxidoreductase</fullName>
        <ecNumber evidence="6">1.6.5.-</ecNumber>
    </recommendedName>
    <alternativeName>
        <fullName evidence="6">Azo-dye reductase</fullName>
    </alternativeName>
    <alternativeName>
        <fullName evidence="6">FMN-dependent NADH-azo compound oxidoreductase</fullName>
    </alternativeName>
    <alternativeName>
        <fullName evidence="6">FMN-dependent NADH-azoreductase</fullName>
        <ecNumber evidence="6">1.7.1.17</ecNumber>
    </alternativeName>
</protein>
<accession>A0ABM5V5I8</accession>
<evidence type="ECO:0000256" key="1">
    <source>
        <dbReference type="ARBA" id="ARBA00022630"/>
    </source>
</evidence>
<comment type="caution">
    <text evidence="6">Lacks conserved residue(s) required for the propagation of feature annotation.</text>
</comment>
<feature type="binding site" evidence="6">
    <location>
        <begin position="15"/>
        <end position="17"/>
    </location>
    <ligand>
        <name>FMN</name>
        <dbReference type="ChEBI" id="CHEBI:58210"/>
    </ligand>
</feature>
<evidence type="ECO:0000256" key="3">
    <source>
        <dbReference type="ARBA" id="ARBA00023002"/>
    </source>
</evidence>
<comment type="function">
    <text evidence="6">Also exhibits azoreductase activity. Catalyzes the reductive cleavage of the azo bond in aromatic azo compounds to the corresponding amines.</text>
</comment>
<dbReference type="Proteomes" id="UP000063429">
    <property type="component" value="Chromosome"/>
</dbReference>
<feature type="domain" description="Flavodoxin-like fold" evidence="7">
    <location>
        <begin position="1"/>
        <end position="200"/>
    </location>
</feature>
<dbReference type="EC" id="1.6.5.-" evidence="6"/>
<comment type="subunit">
    <text evidence="6">Homodimer.</text>
</comment>
<dbReference type="HAMAP" id="MF_01216">
    <property type="entry name" value="Azoreductase_type1"/>
    <property type="match status" value="1"/>
</dbReference>
<comment type="function">
    <text evidence="6">Quinone reductase that provides resistance to thiol-specific stress caused by electrophilic quinones.</text>
</comment>